<comment type="subcellular location">
    <subcellularLocation>
        <location evidence="1">Membrane</location>
        <topology evidence="1">Multi-pass membrane protein</topology>
    </subcellularLocation>
</comment>
<keyword evidence="3 5" id="KW-1133">Transmembrane helix</keyword>
<keyword evidence="8" id="KW-1185">Reference proteome</keyword>
<dbReference type="InterPro" id="IPR006977">
    <property type="entry name" value="Yip1_dom"/>
</dbReference>
<feature type="transmembrane region" description="Helical" evidence="5">
    <location>
        <begin position="77"/>
        <end position="100"/>
    </location>
</feature>
<dbReference type="STRING" id="996166.SAMN05192554_11259"/>
<accession>A0A1G9XZ59</accession>
<evidence type="ECO:0000256" key="5">
    <source>
        <dbReference type="SAM" id="Phobius"/>
    </source>
</evidence>
<feature type="domain" description="Yip1" evidence="6">
    <location>
        <begin position="25"/>
        <end position="180"/>
    </location>
</feature>
<dbReference type="Pfam" id="PF04893">
    <property type="entry name" value="Yip1"/>
    <property type="match status" value="1"/>
</dbReference>
<feature type="transmembrane region" description="Helical" evidence="5">
    <location>
        <begin position="46"/>
        <end position="65"/>
    </location>
</feature>
<dbReference type="RefSeq" id="WP_089734076.1">
    <property type="nucleotide sequence ID" value="NZ_FNIA01000012.1"/>
</dbReference>
<evidence type="ECO:0000313" key="7">
    <source>
        <dbReference type="EMBL" id="SDN02047.1"/>
    </source>
</evidence>
<organism evidence="7 8">
    <name type="scientific">Haloarchaeobius iranensis</name>
    <dbReference type="NCBI Taxonomy" id="996166"/>
    <lineage>
        <taxon>Archaea</taxon>
        <taxon>Methanobacteriati</taxon>
        <taxon>Methanobacteriota</taxon>
        <taxon>Stenosarchaea group</taxon>
        <taxon>Halobacteria</taxon>
        <taxon>Halobacteriales</taxon>
        <taxon>Halorubellaceae</taxon>
        <taxon>Haloarchaeobius</taxon>
    </lineage>
</organism>
<dbReference type="EMBL" id="FNIA01000012">
    <property type="protein sequence ID" value="SDN02047.1"/>
    <property type="molecule type" value="Genomic_DNA"/>
</dbReference>
<evidence type="ECO:0000259" key="6">
    <source>
        <dbReference type="Pfam" id="PF04893"/>
    </source>
</evidence>
<evidence type="ECO:0000256" key="3">
    <source>
        <dbReference type="ARBA" id="ARBA00022989"/>
    </source>
</evidence>
<reference evidence="7 8" key="1">
    <citation type="submission" date="2016-10" db="EMBL/GenBank/DDBJ databases">
        <authorList>
            <person name="de Groot N.N."/>
        </authorList>
    </citation>
    <scope>NUCLEOTIDE SEQUENCE [LARGE SCALE GENOMIC DNA]</scope>
    <source>
        <strain evidence="8">EB21,IBRC-M 10013,KCTC 4048</strain>
    </source>
</reference>
<gene>
    <name evidence="7" type="ORF">SAMN05192554_11259</name>
</gene>
<feature type="transmembrane region" description="Helical" evidence="5">
    <location>
        <begin position="171"/>
        <end position="194"/>
    </location>
</feature>
<evidence type="ECO:0000256" key="1">
    <source>
        <dbReference type="ARBA" id="ARBA00004141"/>
    </source>
</evidence>
<dbReference type="Proteomes" id="UP000199370">
    <property type="component" value="Unassembled WGS sequence"/>
</dbReference>
<keyword evidence="4 5" id="KW-0472">Membrane</keyword>
<evidence type="ECO:0000313" key="8">
    <source>
        <dbReference type="Proteomes" id="UP000199370"/>
    </source>
</evidence>
<dbReference type="GO" id="GO:0016020">
    <property type="term" value="C:membrane"/>
    <property type="evidence" value="ECO:0007669"/>
    <property type="project" value="UniProtKB-SubCell"/>
</dbReference>
<keyword evidence="2 5" id="KW-0812">Transmembrane</keyword>
<proteinExistence type="predicted"/>
<evidence type="ECO:0000256" key="4">
    <source>
        <dbReference type="ARBA" id="ARBA00023136"/>
    </source>
</evidence>
<feature type="transmembrane region" description="Helical" evidence="5">
    <location>
        <begin position="140"/>
        <end position="159"/>
    </location>
</feature>
<protein>
    <recommendedName>
        <fullName evidence="6">Yip1 domain-containing protein</fullName>
    </recommendedName>
</protein>
<sequence length="200" mass="21219">MTQWTENPEGGRGRGPAGLVRAWVEVLARPRRFFANGIAPSDQAPGLVFAMVVVLVEESVRFALVDDVYPVVGGLEYLSAAFWLGVVVLLVAPAAVHLLAAVQTVLLAPFAPDRGGVSETVQILCYATAPCVVAGVPNPYVRSAVGLWAIGLYVLGLTVRHDLGRQRAALLGIVPAAVAFGMGFRAFAAIGVLLRKWYII</sequence>
<dbReference type="OrthoDB" id="313310at2157"/>
<dbReference type="AlphaFoldDB" id="A0A1G9XZ59"/>
<evidence type="ECO:0000256" key="2">
    <source>
        <dbReference type="ARBA" id="ARBA00022692"/>
    </source>
</evidence>
<name>A0A1G9XZ59_9EURY</name>